<dbReference type="Proteomes" id="UP000177177">
    <property type="component" value="Unassembled WGS sequence"/>
</dbReference>
<evidence type="ECO:0000256" key="2">
    <source>
        <dbReference type="SAM" id="Phobius"/>
    </source>
</evidence>
<evidence type="ECO:0000256" key="1">
    <source>
        <dbReference type="SAM" id="MobiDB-lite"/>
    </source>
</evidence>
<accession>A0A1G2KV24</accession>
<gene>
    <name evidence="3" type="ORF">A3C92_03405</name>
</gene>
<reference evidence="3 4" key="1">
    <citation type="journal article" date="2016" name="Nat. Commun.">
        <title>Thousands of microbial genomes shed light on interconnected biogeochemical processes in an aquifer system.</title>
        <authorList>
            <person name="Anantharaman K."/>
            <person name="Brown C.T."/>
            <person name="Hug L.A."/>
            <person name="Sharon I."/>
            <person name="Castelle C.J."/>
            <person name="Probst A.J."/>
            <person name="Thomas B.C."/>
            <person name="Singh A."/>
            <person name="Wilkins M.J."/>
            <person name="Karaoz U."/>
            <person name="Brodie E.L."/>
            <person name="Williams K.H."/>
            <person name="Hubbard S.S."/>
            <person name="Banfield J.F."/>
        </authorList>
    </citation>
    <scope>NUCLEOTIDE SEQUENCE [LARGE SCALE GENOMIC DNA]</scope>
</reference>
<keyword evidence="2" id="KW-1133">Transmembrane helix</keyword>
<protein>
    <submittedName>
        <fullName evidence="3">Uncharacterized protein</fullName>
    </submittedName>
</protein>
<organism evidence="3 4">
    <name type="scientific">Candidatus Sungbacteria bacterium RIFCSPHIGHO2_02_FULL_53_17</name>
    <dbReference type="NCBI Taxonomy" id="1802275"/>
    <lineage>
        <taxon>Bacteria</taxon>
        <taxon>Candidatus Sungiibacteriota</taxon>
    </lineage>
</organism>
<comment type="caution">
    <text evidence="3">The sequence shown here is derived from an EMBL/GenBank/DDBJ whole genome shotgun (WGS) entry which is preliminary data.</text>
</comment>
<keyword evidence="2" id="KW-0472">Membrane</keyword>
<evidence type="ECO:0000313" key="4">
    <source>
        <dbReference type="Proteomes" id="UP000177177"/>
    </source>
</evidence>
<dbReference type="AlphaFoldDB" id="A0A1G2KV24"/>
<evidence type="ECO:0000313" key="3">
    <source>
        <dbReference type="EMBL" id="OHA03288.1"/>
    </source>
</evidence>
<name>A0A1G2KV24_9BACT</name>
<feature type="region of interest" description="Disordered" evidence="1">
    <location>
        <begin position="80"/>
        <end position="101"/>
    </location>
</feature>
<feature type="transmembrane region" description="Helical" evidence="2">
    <location>
        <begin position="53"/>
        <end position="71"/>
    </location>
</feature>
<feature type="region of interest" description="Disordered" evidence="1">
    <location>
        <begin position="1"/>
        <end position="22"/>
    </location>
</feature>
<keyword evidence="2" id="KW-0812">Transmembrane</keyword>
<dbReference type="EMBL" id="MHQN01000021">
    <property type="protein sequence ID" value="OHA03288.1"/>
    <property type="molecule type" value="Genomic_DNA"/>
</dbReference>
<sequence length="101" mass="11277">MDLLEQYKQQRPEAFQEQKPAPADAYGREYGAMIRMAMRLSGGRIRTAKQADMALIAFASIALVISLFFFFRDSGPALPSERELLRDTPTSGSRPGAQLPR</sequence>
<proteinExistence type="predicted"/>